<evidence type="ECO:0000256" key="5">
    <source>
        <dbReference type="SAM" id="MobiDB-lite"/>
    </source>
</evidence>
<dbReference type="InterPro" id="IPR001073">
    <property type="entry name" value="C1q_dom"/>
</dbReference>
<feature type="compositionally biased region" description="Low complexity" evidence="5">
    <location>
        <begin position="284"/>
        <end position="294"/>
    </location>
</feature>
<evidence type="ECO:0000259" key="6">
    <source>
        <dbReference type="PROSITE" id="PS50871"/>
    </source>
</evidence>
<evidence type="ECO:0000313" key="8">
    <source>
        <dbReference type="Proteomes" id="UP001205998"/>
    </source>
</evidence>
<dbReference type="AlphaFoldDB" id="A0AAD5A328"/>
<keyword evidence="8" id="KW-1185">Reference proteome</keyword>
<feature type="region of interest" description="Disordered" evidence="5">
    <location>
        <begin position="173"/>
        <end position="307"/>
    </location>
</feature>
<dbReference type="Pfam" id="PF01391">
    <property type="entry name" value="Collagen"/>
    <property type="match status" value="3"/>
</dbReference>
<evidence type="ECO:0000256" key="2">
    <source>
        <dbReference type="ARBA" id="ARBA00022525"/>
    </source>
</evidence>
<dbReference type="PROSITE" id="PS50871">
    <property type="entry name" value="C1Q"/>
    <property type="match status" value="1"/>
</dbReference>
<evidence type="ECO:0000256" key="3">
    <source>
        <dbReference type="ARBA" id="ARBA00022530"/>
    </source>
</evidence>
<dbReference type="GO" id="GO:0005581">
    <property type="term" value="C:collagen trimer"/>
    <property type="evidence" value="ECO:0007669"/>
    <property type="project" value="UniProtKB-KW"/>
</dbReference>
<feature type="compositionally biased region" description="Basic and acidic residues" evidence="5">
    <location>
        <begin position="232"/>
        <end position="243"/>
    </location>
</feature>
<dbReference type="PANTHER" id="PTHR15427">
    <property type="entry name" value="EMILIN ELASTIN MICROFIBRIL INTERFACE-LOCATED PROTEIN ELASTIN MICROFIBRIL INTERFACER"/>
    <property type="match status" value="1"/>
</dbReference>
<dbReference type="Pfam" id="PF00386">
    <property type="entry name" value="C1q"/>
    <property type="match status" value="1"/>
</dbReference>
<feature type="domain" description="C1q" evidence="6">
    <location>
        <begin position="380"/>
        <end position="513"/>
    </location>
</feature>
<keyword evidence="3" id="KW-0272">Extracellular matrix</keyword>
<evidence type="ECO:0000313" key="7">
    <source>
        <dbReference type="EMBL" id="KAI5608868.1"/>
    </source>
</evidence>
<proteinExistence type="predicted"/>
<accession>A0AAD5A328</accession>
<sequence>MNWVIDNRVHISARPKWMALWFMMIKVLFGLLASSALSKGMFIHNNTDKENFKPPPPGSLDSPIPPEFWDSSGYAPLPDNNPIPQNMMGDGLPQIRDGFLLQYDMTVPTNNYPVLPKGYPLPPNIPGNLQNSRTFDMTDLTYCNMILEAPVPPTADQVPWFCTCSLCNTANGAPKGERGDRGLPGYPGSPGSRGLSGPRGLPGFTGPPGFKGQKGDEGMKGNDGPLGPMGRIGERGFKGDKGDMGIYGSPGEPGPPGPPGDCSPLCSSMNGPPGEVGLPGAVGPRGLPGSSGEPGSKGEKGDKGELGMPGVPGLTGLKGNQGEQGVCNCKDGQKGADGITGPLGPKGEKGDVGPHGLEGVSGPKGEKGQEGMTGFPGPCSPAIQSGFSARLAISSPSPDAPVPFSLVIYNVQFHYNPTTGIYRAPVNGTYSFSYNLCALNKVLKVGLFQNFIPIVKSTGPINLGMVSQEVILHLNMGDQVWIQVKDTNSNGMCVNSESSSTFSGVLLYPDNCDVPFSREIPDPITGTFSWGTLEAPEP</sequence>
<dbReference type="Proteomes" id="UP001205998">
    <property type="component" value="Unassembled WGS sequence"/>
</dbReference>
<reference evidence="7" key="1">
    <citation type="submission" date="2018-07" db="EMBL/GenBank/DDBJ databases">
        <title>Comparative genomics of catfishes provides insights into carnivory and benthic adaptation.</title>
        <authorList>
            <person name="Zhang Y."/>
            <person name="Wang D."/>
            <person name="Peng Z."/>
            <person name="Zheng S."/>
            <person name="Shao F."/>
            <person name="Tao W."/>
        </authorList>
    </citation>
    <scope>NUCLEOTIDE SEQUENCE</scope>
    <source>
        <strain evidence="7">Chongqing</strain>
    </source>
</reference>
<keyword evidence="2" id="KW-0964">Secreted</keyword>
<dbReference type="InterPro" id="IPR008160">
    <property type="entry name" value="Collagen"/>
</dbReference>
<dbReference type="SMART" id="SM00110">
    <property type="entry name" value="C1Q"/>
    <property type="match status" value="1"/>
</dbReference>
<gene>
    <name evidence="7" type="ORF">C0J50_6437</name>
</gene>
<comment type="caution">
    <text evidence="7">The sequence shown here is derived from an EMBL/GenBank/DDBJ whole genome shotgun (WGS) entry which is preliminary data.</text>
</comment>
<dbReference type="EMBL" id="MU580030">
    <property type="protein sequence ID" value="KAI5608868.1"/>
    <property type="molecule type" value="Genomic_DNA"/>
</dbReference>
<feature type="compositionally biased region" description="Low complexity" evidence="5">
    <location>
        <begin position="183"/>
        <end position="202"/>
    </location>
</feature>
<dbReference type="SUPFAM" id="SSF49842">
    <property type="entry name" value="TNF-like"/>
    <property type="match status" value="1"/>
</dbReference>
<organism evidence="7 8">
    <name type="scientific">Silurus asotus</name>
    <name type="common">Amur catfish</name>
    <name type="synonym">Parasilurus asotus</name>
    <dbReference type="NCBI Taxonomy" id="30991"/>
    <lineage>
        <taxon>Eukaryota</taxon>
        <taxon>Metazoa</taxon>
        <taxon>Chordata</taxon>
        <taxon>Craniata</taxon>
        <taxon>Vertebrata</taxon>
        <taxon>Euteleostomi</taxon>
        <taxon>Actinopterygii</taxon>
        <taxon>Neopterygii</taxon>
        <taxon>Teleostei</taxon>
        <taxon>Ostariophysi</taxon>
        <taxon>Siluriformes</taxon>
        <taxon>Siluridae</taxon>
        <taxon>Silurus</taxon>
    </lineage>
</organism>
<dbReference type="PANTHER" id="PTHR15427:SF54">
    <property type="entry name" value="C1Q DOMAIN-CONTAINING PROTEIN"/>
    <property type="match status" value="1"/>
</dbReference>
<feature type="compositionally biased region" description="Pro residues" evidence="5">
    <location>
        <begin position="252"/>
        <end position="261"/>
    </location>
</feature>
<evidence type="ECO:0000256" key="4">
    <source>
        <dbReference type="ARBA" id="ARBA00022729"/>
    </source>
</evidence>
<dbReference type="InterPro" id="IPR050392">
    <property type="entry name" value="Collagen/C1q_domain"/>
</dbReference>
<feature type="region of interest" description="Disordered" evidence="5">
    <location>
        <begin position="336"/>
        <end position="379"/>
    </location>
</feature>
<dbReference type="InterPro" id="IPR008983">
    <property type="entry name" value="Tumour_necrosis_fac-like_dom"/>
</dbReference>
<comment type="subcellular location">
    <subcellularLocation>
        <location evidence="1">Secreted</location>
        <location evidence="1">Extracellular space</location>
        <location evidence="1">Extracellular matrix</location>
    </subcellularLocation>
</comment>
<feature type="compositionally biased region" description="Basic and acidic residues" evidence="5">
    <location>
        <begin position="296"/>
        <end position="305"/>
    </location>
</feature>
<name>A0AAD5A328_SILAS</name>
<evidence type="ECO:0000256" key="1">
    <source>
        <dbReference type="ARBA" id="ARBA00004498"/>
    </source>
</evidence>
<dbReference type="PRINTS" id="PR00007">
    <property type="entry name" value="COMPLEMNTC1Q"/>
</dbReference>
<dbReference type="Gene3D" id="2.60.120.40">
    <property type="match status" value="1"/>
</dbReference>
<protein>
    <submittedName>
        <fullName evidence="7">Otolin-1-like</fullName>
    </submittedName>
</protein>
<keyword evidence="4" id="KW-0732">Signal</keyword>